<dbReference type="GeneID" id="39851578"/>
<dbReference type="Proteomes" id="UP000296822">
    <property type="component" value="Chromosome"/>
</dbReference>
<dbReference type="EMBL" id="CP031305">
    <property type="protein sequence ID" value="QCC54760.1"/>
    <property type="molecule type" value="Genomic_DNA"/>
</dbReference>
<feature type="domain" description="Methyltransferase type 11" evidence="1">
    <location>
        <begin position="36"/>
        <end position="116"/>
    </location>
</feature>
<dbReference type="SUPFAM" id="SSF53335">
    <property type="entry name" value="S-adenosyl-L-methionine-dependent methyltransferases"/>
    <property type="match status" value="1"/>
</dbReference>
<dbReference type="AlphaFoldDB" id="A0A4D6HLN8"/>
<evidence type="ECO:0000313" key="2">
    <source>
        <dbReference type="EMBL" id="QCC54760.1"/>
    </source>
</evidence>
<dbReference type="KEGG" id="nbg:DV706_09955"/>
<dbReference type="PANTHER" id="PTHR43591">
    <property type="entry name" value="METHYLTRANSFERASE"/>
    <property type="match status" value="1"/>
</dbReference>
<name>A0A4D6HLN8_9EURY</name>
<dbReference type="GO" id="GO:0032259">
    <property type="term" value="P:methylation"/>
    <property type="evidence" value="ECO:0007669"/>
    <property type="project" value="UniProtKB-KW"/>
</dbReference>
<dbReference type="Gene3D" id="3.40.50.150">
    <property type="entry name" value="Vaccinia Virus protein VP39"/>
    <property type="match status" value="1"/>
</dbReference>
<dbReference type="InterPro" id="IPR029063">
    <property type="entry name" value="SAM-dependent_MTases_sf"/>
</dbReference>
<dbReference type="InterPro" id="IPR013216">
    <property type="entry name" value="Methyltransf_11"/>
</dbReference>
<dbReference type="GO" id="GO:0008757">
    <property type="term" value="F:S-adenosylmethionine-dependent methyltransferase activity"/>
    <property type="evidence" value="ECO:0007669"/>
    <property type="project" value="InterPro"/>
</dbReference>
<dbReference type="RefSeq" id="WP_136350855.1">
    <property type="nucleotide sequence ID" value="NZ_CP031305.1"/>
</dbReference>
<dbReference type="PANTHER" id="PTHR43591:SF24">
    <property type="entry name" value="2-METHOXY-6-POLYPRENYL-1,4-BENZOQUINOL METHYLASE, MITOCHONDRIAL"/>
    <property type="match status" value="1"/>
</dbReference>
<accession>A0A4D6HLN8</accession>
<proteinExistence type="predicted"/>
<protein>
    <submittedName>
        <fullName evidence="2">Class I SAM-dependent methyltransferase</fullName>
    </submittedName>
</protein>
<reference evidence="2 3" key="1">
    <citation type="journal article" date="2019" name="Nat. Commun.">
        <title>A new type of DNA phosphorothioation-based antiviral system in archaea.</title>
        <authorList>
            <person name="Xiong L."/>
            <person name="Liu S."/>
            <person name="Chen S."/>
            <person name="Xiao Y."/>
            <person name="Zhu B."/>
            <person name="Gao Y."/>
            <person name="Zhang Y."/>
            <person name="Chen B."/>
            <person name="Luo J."/>
            <person name="Deng Z."/>
            <person name="Chen X."/>
            <person name="Wang L."/>
            <person name="Chen S."/>
        </authorList>
    </citation>
    <scope>NUCLEOTIDE SEQUENCE [LARGE SCALE GENOMIC DNA]</scope>
    <source>
        <strain evidence="2 3">JCM 10635</strain>
    </source>
</reference>
<gene>
    <name evidence="2" type="ORF">DV706_09955</name>
</gene>
<keyword evidence="2" id="KW-0489">Methyltransferase</keyword>
<keyword evidence="2" id="KW-0808">Transferase</keyword>
<evidence type="ECO:0000259" key="1">
    <source>
        <dbReference type="Pfam" id="PF08241"/>
    </source>
</evidence>
<evidence type="ECO:0000313" key="3">
    <source>
        <dbReference type="Proteomes" id="UP000296822"/>
    </source>
</evidence>
<organism evidence="2 3">
    <name type="scientific">Natronorubrum bangense</name>
    <dbReference type="NCBI Taxonomy" id="61858"/>
    <lineage>
        <taxon>Archaea</taxon>
        <taxon>Methanobacteriati</taxon>
        <taxon>Methanobacteriota</taxon>
        <taxon>Stenosarchaea group</taxon>
        <taxon>Halobacteria</taxon>
        <taxon>Halobacteriales</taxon>
        <taxon>Natrialbaceae</taxon>
        <taxon>Natronorubrum</taxon>
    </lineage>
</organism>
<sequence>MREFSEDYLQRTRQGMWDDSREALAPLALESHERILDVGCGTGELSRVLEAESSADVIGCDADPDLLVAARDHVPVVAGDALRLPFPDDTFDLVVCQALLINLPDPVAALREFARVSSDRVAAIEPDNAAVEIDSSVDAERQLERRARQAYLEGVPTDVALGADAREAFEAAGLEGCETRRYDHVRTVEPPYSEGALLAARRKATGAGLADDRETLLAGPLTEAAYDDLRGSWRQMGRDVIAQMETREYRREEAVPFFVTAGRVV</sequence>
<dbReference type="Pfam" id="PF08241">
    <property type="entry name" value="Methyltransf_11"/>
    <property type="match status" value="1"/>
</dbReference>
<dbReference type="CDD" id="cd02440">
    <property type="entry name" value="AdoMet_MTases"/>
    <property type="match status" value="1"/>
</dbReference>